<evidence type="ECO:0000256" key="1">
    <source>
        <dbReference type="SAM" id="MobiDB-lite"/>
    </source>
</evidence>
<dbReference type="STRING" id="1120920.SAMN03080599_02795"/>
<dbReference type="Pfam" id="PF22564">
    <property type="entry name" value="HAAS"/>
    <property type="match status" value="1"/>
</dbReference>
<feature type="transmembrane region" description="Helical" evidence="2">
    <location>
        <begin position="119"/>
        <end position="144"/>
    </location>
</feature>
<evidence type="ECO:0000256" key="2">
    <source>
        <dbReference type="SAM" id="Phobius"/>
    </source>
</evidence>
<feature type="transmembrane region" description="Helical" evidence="2">
    <location>
        <begin position="256"/>
        <end position="283"/>
    </location>
</feature>
<keyword evidence="2" id="KW-0812">Transmembrane</keyword>
<organism evidence="3 4">
    <name type="scientific">Acidaminobacter hydrogenoformans DSM 2784</name>
    <dbReference type="NCBI Taxonomy" id="1120920"/>
    <lineage>
        <taxon>Bacteria</taxon>
        <taxon>Bacillati</taxon>
        <taxon>Bacillota</taxon>
        <taxon>Clostridia</taxon>
        <taxon>Peptostreptococcales</taxon>
        <taxon>Acidaminobacteraceae</taxon>
        <taxon>Acidaminobacter</taxon>
    </lineage>
</organism>
<feature type="transmembrane region" description="Helical" evidence="2">
    <location>
        <begin position="227"/>
        <end position="244"/>
    </location>
</feature>
<feature type="transmembrane region" description="Helical" evidence="2">
    <location>
        <begin position="351"/>
        <end position="369"/>
    </location>
</feature>
<dbReference type="EMBL" id="FMWL01000019">
    <property type="protein sequence ID" value="SCZ81461.1"/>
    <property type="molecule type" value="Genomic_DNA"/>
</dbReference>
<dbReference type="AlphaFoldDB" id="A0A1G5S6W8"/>
<name>A0A1G5S6W8_9FIRM</name>
<evidence type="ECO:0000313" key="3">
    <source>
        <dbReference type="EMBL" id="SCZ81461.1"/>
    </source>
</evidence>
<proteinExistence type="predicted"/>
<reference evidence="3 4" key="1">
    <citation type="submission" date="2016-10" db="EMBL/GenBank/DDBJ databases">
        <authorList>
            <person name="de Groot N.N."/>
        </authorList>
    </citation>
    <scope>NUCLEOTIDE SEQUENCE [LARGE SCALE GENOMIC DNA]</scope>
    <source>
        <strain evidence="3 4">DSM 2784</strain>
    </source>
</reference>
<dbReference type="OrthoDB" id="116789at2"/>
<keyword evidence="4" id="KW-1185">Reference proteome</keyword>
<keyword evidence="2" id="KW-0472">Membrane</keyword>
<feature type="transmembrane region" description="Helical" evidence="2">
    <location>
        <begin position="81"/>
        <end position="107"/>
    </location>
</feature>
<feature type="transmembrane region" description="Helical" evidence="2">
    <location>
        <begin position="303"/>
        <end position="320"/>
    </location>
</feature>
<dbReference type="RefSeq" id="WP_092592548.1">
    <property type="nucleotide sequence ID" value="NZ_FMWL01000019.1"/>
</dbReference>
<keyword evidence="2" id="KW-1133">Transmembrane helix</keyword>
<evidence type="ECO:0000313" key="4">
    <source>
        <dbReference type="Proteomes" id="UP000199208"/>
    </source>
</evidence>
<gene>
    <name evidence="3" type="ORF">SAMN03080599_02795</name>
</gene>
<sequence>MNWMDRYLYAVTRRLPKNMREDIERELRSNLMDALDERLDGREPTEQDILDLLDAFGDPEKVAAEYRPENRYLIGPELIDLYWMIIKIVGAVVIFGLTVSLVISILLGEAPQSGPFSVIGGFVGTLWSAAVGLVGTITIIFAVIQHTAAGESLGRSETANELREAGKEITGMFEDMQQSHREKRKAGKPSAGSDKQPAGSAQQPAWSAQQLPEVPVPSDRVILSDSIASLVFIGIALLVFNVYPDKIGVYFYDKAASIWVTIPLFNVLILSVYVMFYNVVWILEALLHLRLIQKGRWGFTERMAKIILSIVGVGIFIALVQNPAVFNTEGITAALAHYSGDFAGIAKLGSLNLKIIVIIVVVATAVEVVKQAYYAIKSKAA</sequence>
<accession>A0A1G5S6W8</accession>
<feature type="region of interest" description="Disordered" evidence="1">
    <location>
        <begin position="178"/>
        <end position="204"/>
    </location>
</feature>
<dbReference type="Proteomes" id="UP000199208">
    <property type="component" value="Unassembled WGS sequence"/>
</dbReference>
<protein>
    <submittedName>
        <fullName evidence="3">Uncharacterized protein</fullName>
    </submittedName>
</protein>